<evidence type="ECO:0000256" key="1">
    <source>
        <dbReference type="SAM" id="MobiDB-lite"/>
    </source>
</evidence>
<feature type="compositionally biased region" description="Basic and acidic residues" evidence="1">
    <location>
        <begin position="43"/>
        <end position="57"/>
    </location>
</feature>
<comment type="caution">
    <text evidence="2">The sequence shown here is derived from an EMBL/GenBank/DDBJ whole genome shotgun (WGS) entry which is preliminary data.</text>
</comment>
<keyword evidence="3" id="KW-1185">Reference proteome</keyword>
<evidence type="ECO:0000313" key="3">
    <source>
        <dbReference type="Proteomes" id="UP001148018"/>
    </source>
</evidence>
<dbReference type="Proteomes" id="UP001148018">
    <property type="component" value="Unassembled WGS sequence"/>
</dbReference>
<reference evidence="2" key="1">
    <citation type="submission" date="2022-07" db="EMBL/GenBank/DDBJ databases">
        <title>Chromosome-level genome of Muraenolepis orangiensis.</title>
        <authorList>
            <person name="Kim J."/>
        </authorList>
    </citation>
    <scope>NUCLEOTIDE SEQUENCE</scope>
    <source>
        <strain evidence="2">KU_S4_2022</strain>
        <tissue evidence="2">Muscle</tissue>
    </source>
</reference>
<feature type="region of interest" description="Disordered" evidence="1">
    <location>
        <begin position="1"/>
        <end position="21"/>
    </location>
</feature>
<name>A0A9Q0EE33_9TELE</name>
<proteinExistence type="predicted"/>
<protein>
    <submittedName>
        <fullName evidence="2">Uncharacterized protein</fullName>
    </submittedName>
</protein>
<feature type="region of interest" description="Disordered" evidence="1">
    <location>
        <begin position="39"/>
        <end position="90"/>
    </location>
</feature>
<dbReference type="AlphaFoldDB" id="A0A9Q0EE33"/>
<evidence type="ECO:0000313" key="2">
    <source>
        <dbReference type="EMBL" id="KAJ3604111.1"/>
    </source>
</evidence>
<gene>
    <name evidence="2" type="ORF">NHX12_028852</name>
</gene>
<dbReference type="EMBL" id="JANIIK010000044">
    <property type="protein sequence ID" value="KAJ3604111.1"/>
    <property type="molecule type" value="Genomic_DNA"/>
</dbReference>
<sequence>MRRRCGRTNEAALPPPSGPAPAIPFRVFFSFFVAHKRSQWGSEEPRKEKEKEKEKGPMDLLLPSKGPRTTCRSSTAHPAMERHGRTRTQA</sequence>
<accession>A0A9Q0EE33</accession>
<organism evidence="2 3">
    <name type="scientific">Muraenolepis orangiensis</name>
    <name type="common">Patagonian moray cod</name>
    <dbReference type="NCBI Taxonomy" id="630683"/>
    <lineage>
        <taxon>Eukaryota</taxon>
        <taxon>Metazoa</taxon>
        <taxon>Chordata</taxon>
        <taxon>Craniata</taxon>
        <taxon>Vertebrata</taxon>
        <taxon>Euteleostomi</taxon>
        <taxon>Actinopterygii</taxon>
        <taxon>Neopterygii</taxon>
        <taxon>Teleostei</taxon>
        <taxon>Neoteleostei</taxon>
        <taxon>Acanthomorphata</taxon>
        <taxon>Zeiogadaria</taxon>
        <taxon>Gadariae</taxon>
        <taxon>Gadiformes</taxon>
        <taxon>Muraenolepidoidei</taxon>
        <taxon>Muraenolepididae</taxon>
        <taxon>Muraenolepis</taxon>
    </lineage>
</organism>